<evidence type="ECO:0000259" key="1">
    <source>
        <dbReference type="Pfam" id="PF07488"/>
    </source>
</evidence>
<name>A0A2M9XF94_9LEPT</name>
<accession>A0A2M9XF94</accession>
<dbReference type="Proteomes" id="UP000232196">
    <property type="component" value="Unassembled WGS sequence"/>
</dbReference>
<dbReference type="SUPFAM" id="SSF51445">
    <property type="entry name" value="(Trans)glycosidases"/>
    <property type="match status" value="1"/>
</dbReference>
<dbReference type="OrthoDB" id="339499at2"/>
<dbReference type="Gene3D" id="3.20.20.80">
    <property type="entry name" value="Glycosidases"/>
    <property type="match status" value="1"/>
</dbReference>
<sequence length="563" mass="66399">MLSLVDGSAPFFLESKEKHLNWSKAPLAHLEKSSLPSKKKHKRIRESFYKYAKRISKLGFNAISLDELCYLSERDFYPEDLKRKISSYRKKYKKLFKIASSQDLKVFITSDFFSINDSILAHTDGNLDKIVQLFKESLEDLFSNFAEISGIVLRIGESDGVDVTGDFRSKLLLKTPKQANSFLKEILPIFEKHNKILIFRTWTLGAYDIGDLIWNPKTYHKVFQDIQSKSLIISFKYGEGDFFRYLPINPLFFEDDKPKLLELQARREYEGFGEYPSFVGWMYEKYRSELLGKANIVGISVWTQTGGWSSFKNITFLKRSSYWNELNTFVSVQLFTKPERSLEDILLKFYGKKNADLFLEFLRLSEELILNLLYDPGFAIQSFYLHRVRIPPILHITWDKITVSDPFRFLYSILNPDPKESLRLGEEAFSKLSRMKKISEKLDLPYDFQFQKKTFRLILNARKLLYSENPALLAESKRLSKEYHRKYPKTFRFQFQASKSKPSPLIGFLLKLFLRNRSRYRLRDKISFHPVLRKIYYLVFLGIKNKLPDFINRQGMPVRELLQ</sequence>
<protein>
    <submittedName>
        <fullName evidence="2">Glycosyl hydrolase family 67</fullName>
    </submittedName>
</protein>
<dbReference type="RefSeq" id="WP_100706135.1">
    <property type="nucleotide sequence ID" value="NZ_NPDL01000003.1"/>
</dbReference>
<dbReference type="GO" id="GO:0005576">
    <property type="term" value="C:extracellular region"/>
    <property type="evidence" value="ECO:0007669"/>
    <property type="project" value="InterPro"/>
</dbReference>
<dbReference type="InterPro" id="IPR017853">
    <property type="entry name" value="GH"/>
</dbReference>
<reference evidence="2 3" key="1">
    <citation type="submission" date="2017-07" db="EMBL/GenBank/DDBJ databases">
        <title>Leptospira spp. isolated from tropical soils.</title>
        <authorList>
            <person name="Thibeaux R."/>
            <person name="Iraola G."/>
            <person name="Ferres I."/>
            <person name="Bierque E."/>
            <person name="Girault D."/>
            <person name="Soupe-Gilbert M.-E."/>
            <person name="Picardeau M."/>
            <person name="Goarant C."/>
        </authorList>
    </citation>
    <scope>NUCLEOTIDE SEQUENCE [LARGE SCALE GENOMIC DNA]</scope>
    <source>
        <strain evidence="2 3">MCA1-C-A1</strain>
    </source>
</reference>
<keyword evidence="2" id="KW-0378">Hydrolase</keyword>
<organism evidence="2 3">
    <name type="scientific">Leptospira hartskeerlii</name>
    <dbReference type="NCBI Taxonomy" id="2023177"/>
    <lineage>
        <taxon>Bacteria</taxon>
        <taxon>Pseudomonadati</taxon>
        <taxon>Spirochaetota</taxon>
        <taxon>Spirochaetia</taxon>
        <taxon>Leptospirales</taxon>
        <taxon>Leptospiraceae</taxon>
        <taxon>Leptospira</taxon>
    </lineage>
</organism>
<gene>
    <name evidence="2" type="ORF">CH357_07590</name>
</gene>
<dbReference type="EMBL" id="NPDN01000003">
    <property type="protein sequence ID" value="PJZ26347.1"/>
    <property type="molecule type" value="Genomic_DNA"/>
</dbReference>
<dbReference type="GO" id="GO:0046559">
    <property type="term" value="F:alpha-glucuronidase activity"/>
    <property type="evidence" value="ECO:0007669"/>
    <property type="project" value="InterPro"/>
</dbReference>
<feature type="domain" description="Glycosyl hydrolase family 67 catalytic" evidence="1">
    <location>
        <begin position="41"/>
        <end position="285"/>
    </location>
</feature>
<evidence type="ECO:0000313" key="3">
    <source>
        <dbReference type="Proteomes" id="UP000232196"/>
    </source>
</evidence>
<proteinExistence type="predicted"/>
<comment type="caution">
    <text evidence="2">The sequence shown here is derived from an EMBL/GenBank/DDBJ whole genome shotgun (WGS) entry which is preliminary data.</text>
</comment>
<dbReference type="GO" id="GO:0045493">
    <property type="term" value="P:xylan catabolic process"/>
    <property type="evidence" value="ECO:0007669"/>
    <property type="project" value="InterPro"/>
</dbReference>
<dbReference type="Pfam" id="PF07488">
    <property type="entry name" value="Glyco_hydro_67M"/>
    <property type="match status" value="1"/>
</dbReference>
<keyword evidence="3" id="KW-1185">Reference proteome</keyword>
<dbReference type="AlphaFoldDB" id="A0A2M9XF94"/>
<evidence type="ECO:0000313" key="2">
    <source>
        <dbReference type="EMBL" id="PJZ26347.1"/>
    </source>
</evidence>
<dbReference type="InterPro" id="IPR011100">
    <property type="entry name" value="Glyco_hydro_67_cat"/>
</dbReference>